<dbReference type="Pfam" id="PF12833">
    <property type="entry name" value="HTH_18"/>
    <property type="match status" value="1"/>
</dbReference>
<evidence type="ECO:0000313" key="6">
    <source>
        <dbReference type="Proteomes" id="UP000252081"/>
    </source>
</evidence>
<dbReference type="InterPro" id="IPR018060">
    <property type="entry name" value="HTH_AraC"/>
</dbReference>
<dbReference type="PROSITE" id="PS00041">
    <property type="entry name" value="HTH_ARAC_FAMILY_1"/>
    <property type="match status" value="1"/>
</dbReference>
<keyword evidence="2" id="KW-0238">DNA-binding</keyword>
<reference evidence="5 6" key="1">
    <citation type="submission" date="2018-07" db="EMBL/GenBank/DDBJ databases">
        <title>A draft genome of a endophytic bacteria, a new species of Pedobacter.</title>
        <authorList>
            <person name="Zhang Z.D."/>
            <person name="Chen Z.J."/>
        </authorList>
    </citation>
    <scope>NUCLEOTIDE SEQUENCE [LARGE SCALE GENOMIC DNA]</scope>
    <source>
        <strain evidence="5 6">RS10</strain>
    </source>
</reference>
<dbReference type="Proteomes" id="UP000252081">
    <property type="component" value="Unassembled WGS sequence"/>
</dbReference>
<evidence type="ECO:0000256" key="1">
    <source>
        <dbReference type="ARBA" id="ARBA00023015"/>
    </source>
</evidence>
<comment type="caution">
    <text evidence="5">The sequence shown here is derived from an EMBL/GenBank/DDBJ whole genome shotgun (WGS) entry which is preliminary data.</text>
</comment>
<organism evidence="5 6">
    <name type="scientific">Pedobacter miscanthi</name>
    <dbReference type="NCBI Taxonomy" id="2259170"/>
    <lineage>
        <taxon>Bacteria</taxon>
        <taxon>Pseudomonadati</taxon>
        <taxon>Bacteroidota</taxon>
        <taxon>Sphingobacteriia</taxon>
        <taxon>Sphingobacteriales</taxon>
        <taxon>Sphingobacteriaceae</taxon>
        <taxon>Pedobacter</taxon>
    </lineage>
</organism>
<name>A0A366L1K7_9SPHI</name>
<dbReference type="InterPro" id="IPR053142">
    <property type="entry name" value="PchR_regulatory_protein"/>
</dbReference>
<dbReference type="EMBL" id="QNQU01000008">
    <property type="protein sequence ID" value="RBQ07757.1"/>
    <property type="molecule type" value="Genomic_DNA"/>
</dbReference>
<feature type="domain" description="HTH araC/xylS-type" evidence="4">
    <location>
        <begin position="207"/>
        <end position="305"/>
    </location>
</feature>
<proteinExistence type="predicted"/>
<dbReference type="AlphaFoldDB" id="A0A366L1K7"/>
<dbReference type="SUPFAM" id="SSF46689">
    <property type="entry name" value="Homeodomain-like"/>
    <property type="match status" value="2"/>
</dbReference>
<dbReference type="RefSeq" id="WP_113948930.1">
    <property type="nucleotide sequence ID" value="NZ_QNQU01000008.1"/>
</dbReference>
<dbReference type="Gene3D" id="1.10.10.60">
    <property type="entry name" value="Homeodomain-like"/>
    <property type="match status" value="1"/>
</dbReference>
<accession>A0A366L1K7</accession>
<dbReference type="PANTHER" id="PTHR47893">
    <property type="entry name" value="REGULATORY PROTEIN PCHR"/>
    <property type="match status" value="1"/>
</dbReference>
<dbReference type="InterPro" id="IPR009057">
    <property type="entry name" value="Homeodomain-like_sf"/>
</dbReference>
<dbReference type="GO" id="GO:0043565">
    <property type="term" value="F:sequence-specific DNA binding"/>
    <property type="evidence" value="ECO:0007669"/>
    <property type="project" value="InterPro"/>
</dbReference>
<sequence length="305" mass="34814">MEFKCSAGGKLISQNTYPDNFDSNDAVAENVVRWKSETASLQLNEKWFKGIHIVLIDVNALSTEVFLLECSQAPIGFIFCLNGAIDYADKHGDYSPLLTNEQDLNLGSVDTFKFRVTEAAKLLYIQLTETYFSKIAGNATANILYGVQSIKPETNSILQHIINNRHEERAKRLFLEARIFELIIVYLHQGEEKQAVTFKQEDINKIMLAKQLVEQDLQKPNSLIELSRKAGINDYKLKKGFKELTGHTVFGYLYKIRMEKAHYFLSKEKKTVNEVAFLVGYKNAQHFIAAFKKKYNILPGSLNKN</sequence>
<dbReference type="SMART" id="SM00342">
    <property type="entry name" value="HTH_ARAC"/>
    <property type="match status" value="1"/>
</dbReference>
<gene>
    <name evidence="5" type="ORF">DRW42_11270</name>
</gene>
<keyword evidence="3" id="KW-0804">Transcription</keyword>
<protein>
    <recommendedName>
        <fullName evidence="4">HTH araC/xylS-type domain-containing protein</fullName>
    </recommendedName>
</protein>
<keyword evidence="1" id="KW-0805">Transcription regulation</keyword>
<keyword evidence="6" id="KW-1185">Reference proteome</keyword>
<dbReference type="GO" id="GO:0003700">
    <property type="term" value="F:DNA-binding transcription factor activity"/>
    <property type="evidence" value="ECO:0007669"/>
    <property type="project" value="InterPro"/>
</dbReference>
<dbReference type="OrthoDB" id="799767at2"/>
<dbReference type="PROSITE" id="PS01124">
    <property type="entry name" value="HTH_ARAC_FAMILY_2"/>
    <property type="match status" value="1"/>
</dbReference>
<dbReference type="InterPro" id="IPR018062">
    <property type="entry name" value="HTH_AraC-typ_CS"/>
</dbReference>
<evidence type="ECO:0000259" key="4">
    <source>
        <dbReference type="PROSITE" id="PS01124"/>
    </source>
</evidence>
<evidence type="ECO:0000313" key="5">
    <source>
        <dbReference type="EMBL" id="RBQ07757.1"/>
    </source>
</evidence>
<dbReference type="PANTHER" id="PTHR47893:SF1">
    <property type="entry name" value="REGULATORY PROTEIN PCHR"/>
    <property type="match status" value="1"/>
</dbReference>
<evidence type="ECO:0000256" key="3">
    <source>
        <dbReference type="ARBA" id="ARBA00023163"/>
    </source>
</evidence>
<evidence type="ECO:0000256" key="2">
    <source>
        <dbReference type="ARBA" id="ARBA00023125"/>
    </source>
</evidence>